<evidence type="ECO:0000313" key="3">
    <source>
        <dbReference type="Proteomes" id="UP000218418"/>
    </source>
</evidence>
<dbReference type="SUPFAM" id="SSF69593">
    <property type="entry name" value="Glycerol-3-phosphate (1)-acyltransferase"/>
    <property type="match status" value="1"/>
</dbReference>
<proteinExistence type="predicted"/>
<dbReference type="SMART" id="SM00563">
    <property type="entry name" value="PlsC"/>
    <property type="match status" value="1"/>
</dbReference>
<gene>
    <name evidence="2" type="ORF">NIES267_44260</name>
</gene>
<keyword evidence="2" id="KW-0808">Transferase</keyword>
<dbReference type="PANTHER" id="PTHR31605">
    <property type="entry name" value="GLYCEROL-3-PHOSPHATE O-ACYLTRANSFERASE 1"/>
    <property type="match status" value="1"/>
</dbReference>
<dbReference type="GO" id="GO:0004366">
    <property type="term" value="F:glycerol-3-phosphate O-acyltransferase activity"/>
    <property type="evidence" value="ECO:0007669"/>
    <property type="project" value="TreeGrafter"/>
</dbReference>
<protein>
    <submittedName>
        <fullName evidence="2">Phospholipid/glycerol acyltransferase</fullName>
    </submittedName>
</protein>
<accession>A0A1Z4LV29</accession>
<organism evidence="2 3">
    <name type="scientific">Calothrix parasitica NIES-267</name>
    <dbReference type="NCBI Taxonomy" id="1973488"/>
    <lineage>
        <taxon>Bacteria</taxon>
        <taxon>Bacillati</taxon>
        <taxon>Cyanobacteriota</taxon>
        <taxon>Cyanophyceae</taxon>
        <taxon>Nostocales</taxon>
        <taxon>Calotrichaceae</taxon>
        <taxon>Calothrix</taxon>
    </lineage>
</organism>
<dbReference type="InterPro" id="IPR002123">
    <property type="entry name" value="Plipid/glycerol_acylTrfase"/>
</dbReference>
<keyword evidence="2" id="KW-0012">Acyltransferase</keyword>
<dbReference type="GO" id="GO:0016287">
    <property type="term" value="F:glycerone-phosphate O-acyltransferase activity"/>
    <property type="evidence" value="ECO:0007669"/>
    <property type="project" value="TreeGrafter"/>
</dbReference>
<dbReference type="GO" id="GO:0008654">
    <property type="term" value="P:phospholipid biosynthetic process"/>
    <property type="evidence" value="ECO:0007669"/>
    <property type="project" value="TreeGrafter"/>
</dbReference>
<keyword evidence="3" id="KW-1185">Reference proteome</keyword>
<dbReference type="Proteomes" id="UP000218418">
    <property type="component" value="Chromosome"/>
</dbReference>
<dbReference type="EMBL" id="AP018227">
    <property type="protein sequence ID" value="BAY84928.1"/>
    <property type="molecule type" value="Genomic_DNA"/>
</dbReference>
<dbReference type="OrthoDB" id="9803035at2"/>
<dbReference type="PANTHER" id="PTHR31605:SF0">
    <property type="entry name" value="GLYCEROL-3-PHOSPHATE O-ACYLTRANSFERASE 1"/>
    <property type="match status" value="1"/>
</dbReference>
<dbReference type="AlphaFoldDB" id="A0A1Z4LV29"/>
<dbReference type="Pfam" id="PF01553">
    <property type="entry name" value="Acyltransferase"/>
    <property type="match status" value="1"/>
</dbReference>
<reference evidence="2 3" key="1">
    <citation type="submission" date="2017-06" db="EMBL/GenBank/DDBJ databases">
        <title>Genome sequencing of cyanobaciteial culture collection at National Institute for Environmental Studies (NIES).</title>
        <authorList>
            <person name="Hirose Y."/>
            <person name="Shimura Y."/>
            <person name="Fujisawa T."/>
            <person name="Nakamura Y."/>
            <person name="Kawachi M."/>
        </authorList>
    </citation>
    <scope>NUCLEOTIDE SEQUENCE [LARGE SCALE GENOMIC DNA]</scope>
    <source>
        <strain evidence="2 3">NIES-267</strain>
    </source>
</reference>
<dbReference type="InterPro" id="IPR052744">
    <property type="entry name" value="GPAT/DAPAT"/>
</dbReference>
<name>A0A1Z4LV29_9CYAN</name>
<evidence type="ECO:0000259" key="1">
    <source>
        <dbReference type="SMART" id="SM00563"/>
    </source>
</evidence>
<evidence type="ECO:0000313" key="2">
    <source>
        <dbReference type="EMBL" id="BAY84928.1"/>
    </source>
</evidence>
<feature type="domain" description="Phospholipid/glycerol acyltransferase" evidence="1">
    <location>
        <begin position="69"/>
        <end position="192"/>
    </location>
</feature>
<sequence length="255" mass="28250">MMEFDLIFDAHRRKTANGKVSTNLADTNSRISPWLSSLTYLLFGNILLPLYFSQITITGQENLPKSGPVILAPTHKARWDSLLLPYATGRCVTGRDLRFMVTSTECKGFQGWFVLRLGGFPVNSKRPSITTLRHTVELLKREEMLVIYPEGGIFRDGEVHPLKPGIARLALSAESSHPGLGVNIVPICLNYSHPYPSWGTDVSISIAPAIKVADYNNGCVKQDAKSLTDDLAYALQQLNYKYDDLANSAFMQIGS</sequence>